<reference evidence="3" key="1">
    <citation type="submission" date="2021-01" db="EMBL/GenBank/DDBJ databases">
        <title>Whole genome shotgun sequence of Virgisporangium aurantiacum NBRC 16421.</title>
        <authorList>
            <person name="Komaki H."/>
            <person name="Tamura T."/>
        </authorList>
    </citation>
    <scope>NUCLEOTIDE SEQUENCE</scope>
    <source>
        <strain evidence="3">NBRC 16421</strain>
    </source>
</reference>
<dbReference type="PROSITE" id="PS50231">
    <property type="entry name" value="RICIN_B_LECTIN"/>
    <property type="match status" value="1"/>
</dbReference>
<dbReference type="Proteomes" id="UP000612585">
    <property type="component" value="Unassembled WGS sequence"/>
</dbReference>
<feature type="chain" id="PRO_5035264111" description="Ricin B lectin domain-containing protein" evidence="1">
    <location>
        <begin position="40"/>
        <end position="182"/>
    </location>
</feature>
<protein>
    <recommendedName>
        <fullName evidence="2">Ricin B lectin domain-containing protein</fullName>
    </recommendedName>
</protein>
<keyword evidence="4" id="KW-1185">Reference proteome</keyword>
<dbReference type="InterPro" id="IPR000772">
    <property type="entry name" value="Ricin_B_lectin"/>
</dbReference>
<evidence type="ECO:0000259" key="2">
    <source>
        <dbReference type="SMART" id="SM00458"/>
    </source>
</evidence>
<organism evidence="3 4">
    <name type="scientific">Virgisporangium aurantiacum</name>
    <dbReference type="NCBI Taxonomy" id="175570"/>
    <lineage>
        <taxon>Bacteria</taxon>
        <taxon>Bacillati</taxon>
        <taxon>Actinomycetota</taxon>
        <taxon>Actinomycetes</taxon>
        <taxon>Micromonosporales</taxon>
        <taxon>Micromonosporaceae</taxon>
        <taxon>Virgisporangium</taxon>
    </lineage>
</organism>
<dbReference type="RefSeq" id="WP_203990356.1">
    <property type="nucleotide sequence ID" value="NZ_BOPG01000012.1"/>
</dbReference>
<feature type="domain" description="Ricin B lectin" evidence="2">
    <location>
        <begin position="43"/>
        <end position="180"/>
    </location>
</feature>
<keyword evidence="1" id="KW-0732">Signal</keyword>
<sequence length="182" mass="19006">MTPLLQAGRSRLARATRLALLGALAAVAMLGMSGTAAHATTIGTAVKIAPSSNPFLTVEVRGASTAAGAEIDQYLLNAGNHQEWKLEAKGNYVWIKNVNSGLCLASDGVAGHTAFQWYCNDTDYHLQWATGLVAGNGVAYTIQNRASGLYLDVRGASGASGADIITWYGNGARNQLFYATGA</sequence>
<dbReference type="AlphaFoldDB" id="A0A8J3YZY6"/>
<accession>A0A8J3YZY6</accession>
<gene>
    <name evidence="3" type="ORF">Vau01_022800</name>
</gene>
<comment type="caution">
    <text evidence="3">The sequence shown here is derived from an EMBL/GenBank/DDBJ whole genome shotgun (WGS) entry which is preliminary data.</text>
</comment>
<evidence type="ECO:0000256" key="1">
    <source>
        <dbReference type="SAM" id="SignalP"/>
    </source>
</evidence>
<dbReference type="Pfam" id="PF14200">
    <property type="entry name" value="RicinB_lectin_2"/>
    <property type="match status" value="1"/>
</dbReference>
<dbReference type="InterPro" id="IPR035992">
    <property type="entry name" value="Ricin_B-like_lectins"/>
</dbReference>
<dbReference type="EMBL" id="BOPG01000012">
    <property type="protein sequence ID" value="GIJ54764.1"/>
    <property type="molecule type" value="Genomic_DNA"/>
</dbReference>
<dbReference type="CDD" id="cd00161">
    <property type="entry name" value="beta-trefoil_Ricin-like"/>
    <property type="match status" value="1"/>
</dbReference>
<dbReference type="SMART" id="SM00458">
    <property type="entry name" value="RICIN"/>
    <property type="match status" value="1"/>
</dbReference>
<evidence type="ECO:0000313" key="3">
    <source>
        <dbReference type="EMBL" id="GIJ54764.1"/>
    </source>
</evidence>
<proteinExistence type="predicted"/>
<name>A0A8J3YZY6_9ACTN</name>
<dbReference type="Gene3D" id="2.80.10.50">
    <property type="match status" value="2"/>
</dbReference>
<feature type="signal peptide" evidence="1">
    <location>
        <begin position="1"/>
        <end position="39"/>
    </location>
</feature>
<dbReference type="SUPFAM" id="SSF50370">
    <property type="entry name" value="Ricin B-like lectins"/>
    <property type="match status" value="1"/>
</dbReference>
<evidence type="ECO:0000313" key="4">
    <source>
        <dbReference type="Proteomes" id="UP000612585"/>
    </source>
</evidence>